<gene>
    <name evidence="2" type="ORF">PGLA2088_LOCUS49355</name>
</gene>
<comment type="caution">
    <text evidence="2">The sequence shown here is derived from an EMBL/GenBank/DDBJ whole genome shotgun (WGS) entry which is preliminary data.</text>
</comment>
<feature type="compositionally biased region" description="Basic and acidic residues" evidence="1">
    <location>
        <begin position="99"/>
        <end position="111"/>
    </location>
</feature>
<feature type="region of interest" description="Disordered" evidence="1">
    <location>
        <begin position="37"/>
        <end position="68"/>
    </location>
</feature>
<sequence>MQPGAGRSRICPGVPGKAAAWKDERQSLMIEVHKVRQLPHNEPMSPKYPKPQKVWGSRKTRSTMSPGSIQVRFEKKLSEMFGMERIRQPSDSESSNVSKESKASKERRTVG</sequence>
<organism evidence="2 3">
    <name type="scientific">Polarella glacialis</name>
    <name type="common">Dinoflagellate</name>
    <dbReference type="NCBI Taxonomy" id="89957"/>
    <lineage>
        <taxon>Eukaryota</taxon>
        <taxon>Sar</taxon>
        <taxon>Alveolata</taxon>
        <taxon>Dinophyceae</taxon>
        <taxon>Suessiales</taxon>
        <taxon>Suessiaceae</taxon>
        <taxon>Polarella</taxon>
    </lineage>
</organism>
<evidence type="ECO:0000313" key="2">
    <source>
        <dbReference type="EMBL" id="CAE8738822.1"/>
    </source>
</evidence>
<feature type="region of interest" description="Disordered" evidence="1">
    <location>
        <begin position="82"/>
        <end position="111"/>
    </location>
</feature>
<accession>A0A813LST9</accession>
<dbReference type="EMBL" id="CAJNNW010037008">
    <property type="protein sequence ID" value="CAE8738822.1"/>
    <property type="molecule type" value="Genomic_DNA"/>
</dbReference>
<dbReference type="Proteomes" id="UP000626109">
    <property type="component" value="Unassembled WGS sequence"/>
</dbReference>
<evidence type="ECO:0000313" key="3">
    <source>
        <dbReference type="Proteomes" id="UP000626109"/>
    </source>
</evidence>
<name>A0A813LST9_POLGL</name>
<protein>
    <submittedName>
        <fullName evidence="2">Uncharacterized protein</fullName>
    </submittedName>
</protein>
<proteinExistence type="predicted"/>
<reference evidence="2" key="1">
    <citation type="submission" date="2021-02" db="EMBL/GenBank/DDBJ databases">
        <authorList>
            <person name="Dougan E. K."/>
            <person name="Rhodes N."/>
            <person name="Thang M."/>
            <person name="Chan C."/>
        </authorList>
    </citation>
    <scope>NUCLEOTIDE SEQUENCE</scope>
</reference>
<evidence type="ECO:0000256" key="1">
    <source>
        <dbReference type="SAM" id="MobiDB-lite"/>
    </source>
</evidence>
<dbReference type="AlphaFoldDB" id="A0A813LST9"/>